<dbReference type="GO" id="GO:0004623">
    <property type="term" value="F:phospholipase A2 activity"/>
    <property type="evidence" value="ECO:0007669"/>
    <property type="project" value="InterPro"/>
</dbReference>
<dbReference type="Gene3D" id="1.20.90.10">
    <property type="entry name" value="Phospholipase A2 domain"/>
    <property type="match status" value="1"/>
</dbReference>
<organism evidence="2 3">
    <name type="scientific">Lophium mytilinum</name>
    <dbReference type="NCBI Taxonomy" id="390894"/>
    <lineage>
        <taxon>Eukaryota</taxon>
        <taxon>Fungi</taxon>
        <taxon>Dikarya</taxon>
        <taxon>Ascomycota</taxon>
        <taxon>Pezizomycotina</taxon>
        <taxon>Dothideomycetes</taxon>
        <taxon>Pleosporomycetidae</taxon>
        <taxon>Mytilinidiales</taxon>
        <taxon>Mytilinidiaceae</taxon>
        <taxon>Lophium</taxon>
    </lineage>
</organism>
<reference evidence="2" key="1">
    <citation type="journal article" date="2020" name="Stud. Mycol.">
        <title>101 Dothideomycetes genomes: a test case for predicting lifestyles and emergence of pathogens.</title>
        <authorList>
            <person name="Haridas S."/>
            <person name="Albert R."/>
            <person name="Binder M."/>
            <person name="Bloem J."/>
            <person name="Labutti K."/>
            <person name="Salamov A."/>
            <person name="Andreopoulos B."/>
            <person name="Baker S."/>
            <person name="Barry K."/>
            <person name="Bills G."/>
            <person name="Bluhm B."/>
            <person name="Cannon C."/>
            <person name="Castanera R."/>
            <person name="Culley D."/>
            <person name="Daum C."/>
            <person name="Ezra D."/>
            <person name="Gonzalez J."/>
            <person name="Henrissat B."/>
            <person name="Kuo A."/>
            <person name="Liang C."/>
            <person name="Lipzen A."/>
            <person name="Lutzoni F."/>
            <person name="Magnuson J."/>
            <person name="Mondo S."/>
            <person name="Nolan M."/>
            <person name="Ohm R."/>
            <person name="Pangilinan J."/>
            <person name="Park H.-J."/>
            <person name="Ramirez L."/>
            <person name="Alfaro M."/>
            <person name="Sun H."/>
            <person name="Tritt A."/>
            <person name="Yoshinaga Y."/>
            <person name="Zwiers L.-H."/>
            <person name="Turgeon B."/>
            <person name="Goodwin S."/>
            <person name="Spatafora J."/>
            <person name="Crous P."/>
            <person name="Grigoriev I."/>
        </authorList>
    </citation>
    <scope>NUCLEOTIDE SEQUENCE</scope>
    <source>
        <strain evidence="2">CBS 269.34</strain>
    </source>
</reference>
<dbReference type="InterPro" id="IPR015141">
    <property type="entry name" value="PLipase_A2_prok/fun"/>
</dbReference>
<dbReference type="AlphaFoldDB" id="A0A6A6QI83"/>
<feature type="chain" id="PRO_5025355093" description="Phospholipase A2" evidence="1">
    <location>
        <begin position="20"/>
        <end position="210"/>
    </location>
</feature>
<dbReference type="OrthoDB" id="5120271at2759"/>
<proteinExistence type="predicted"/>
<evidence type="ECO:0000313" key="3">
    <source>
        <dbReference type="Proteomes" id="UP000799750"/>
    </source>
</evidence>
<dbReference type="Proteomes" id="UP000799750">
    <property type="component" value="Unassembled WGS sequence"/>
</dbReference>
<protein>
    <recommendedName>
        <fullName evidence="4">Phospholipase A2</fullName>
    </recommendedName>
</protein>
<gene>
    <name evidence="2" type="ORF">BU16DRAFT_467224</name>
</gene>
<keyword evidence="3" id="KW-1185">Reference proteome</keyword>
<evidence type="ECO:0008006" key="4">
    <source>
        <dbReference type="Google" id="ProtNLM"/>
    </source>
</evidence>
<evidence type="ECO:0000313" key="2">
    <source>
        <dbReference type="EMBL" id="KAF2491921.1"/>
    </source>
</evidence>
<accession>A0A6A6QI83</accession>
<dbReference type="GO" id="GO:0006644">
    <property type="term" value="P:phospholipid metabolic process"/>
    <property type="evidence" value="ECO:0007669"/>
    <property type="project" value="InterPro"/>
</dbReference>
<feature type="signal peptide" evidence="1">
    <location>
        <begin position="1"/>
        <end position="19"/>
    </location>
</feature>
<evidence type="ECO:0000256" key="1">
    <source>
        <dbReference type="SAM" id="SignalP"/>
    </source>
</evidence>
<sequence>MKITLALVLSLAFIPLSFAIPLPESHVSERTMEEITDKLIFNITNADFQVARKKQKPAYLDWTSDGCTGFAFDEKKDEGWNPLPCCYRHDFAYRNYRNQSRLTAENRKSIDYNFLLDMNYYCESKPDIRGVIDIGQKNITNSARQACQAMAQVFYLGVRVFAGGDAEQPKPKGHYVALPHYDVNTLPAWWGMVEHAKSGGGTTIPRPPKL</sequence>
<dbReference type="SUPFAM" id="SSF48619">
    <property type="entry name" value="Phospholipase A2, PLA2"/>
    <property type="match status" value="1"/>
</dbReference>
<name>A0A6A6QI83_9PEZI</name>
<dbReference type="InterPro" id="IPR036444">
    <property type="entry name" value="PLipase_A2_dom_sf"/>
</dbReference>
<dbReference type="EMBL" id="MU004194">
    <property type="protein sequence ID" value="KAF2491921.1"/>
    <property type="molecule type" value="Genomic_DNA"/>
</dbReference>
<keyword evidence="1" id="KW-0732">Signal</keyword>
<dbReference type="GO" id="GO:0050482">
    <property type="term" value="P:arachidonate secretion"/>
    <property type="evidence" value="ECO:0007669"/>
    <property type="project" value="InterPro"/>
</dbReference>
<dbReference type="Pfam" id="PF09056">
    <property type="entry name" value="Phospholip_A2_3"/>
    <property type="match status" value="1"/>
</dbReference>